<dbReference type="PANTHER" id="PTHR10724:SF7">
    <property type="entry name" value="SMALL RIBOSOMAL SUBUNIT PROTEIN BS1C"/>
    <property type="match status" value="1"/>
</dbReference>
<feature type="domain" description="S1 motif" evidence="4">
    <location>
        <begin position="134"/>
        <end position="210"/>
    </location>
</feature>
<evidence type="ECO:0000256" key="3">
    <source>
        <dbReference type="ARBA" id="ARBA00023274"/>
    </source>
</evidence>
<dbReference type="CDD" id="cd05687">
    <property type="entry name" value="S1_RPS1_repeat_ec1_hs1"/>
    <property type="match status" value="1"/>
</dbReference>
<dbReference type="Gene3D" id="2.40.50.140">
    <property type="entry name" value="Nucleic acid-binding proteins"/>
    <property type="match status" value="4"/>
</dbReference>
<dbReference type="InterPro" id="IPR003029">
    <property type="entry name" value="S1_domain"/>
</dbReference>
<evidence type="ECO:0000256" key="2">
    <source>
        <dbReference type="ARBA" id="ARBA00022980"/>
    </source>
</evidence>
<accession>A0A1F5F3R5</accession>
<comment type="caution">
    <text evidence="5">The sequence shown here is derived from an EMBL/GenBank/DDBJ whole genome shotgun (WGS) entry which is preliminary data.</text>
</comment>
<dbReference type="InterPro" id="IPR012340">
    <property type="entry name" value="NA-bd_OB-fold"/>
</dbReference>
<dbReference type="GO" id="GO:0006412">
    <property type="term" value="P:translation"/>
    <property type="evidence" value="ECO:0007669"/>
    <property type="project" value="TreeGrafter"/>
</dbReference>
<protein>
    <recommendedName>
        <fullName evidence="4">S1 motif domain-containing protein</fullName>
    </recommendedName>
</protein>
<dbReference type="GO" id="GO:0003735">
    <property type="term" value="F:structural constituent of ribosome"/>
    <property type="evidence" value="ECO:0007669"/>
    <property type="project" value="TreeGrafter"/>
</dbReference>
<dbReference type="InterPro" id="IPR050437">
    <property type="entry name" value="Ribos_protein_bS1-like"/>
</dbReference>
<dbReference type="Pfam" id="PF00575">
    <property type="entry name" value="S1"/>
    <property type="match status" value="4"/>
</dbReference>
<evidence type="ECO:0000256" key="1">
    <source>
        <dbReference type="ARBA" id="ARBA00006767"/>
    </source>
</evidence>
<dbReference type="CDD" id="cd04465">
    <property type="entry name" value="S1_RPS1_repeat_ec2_hs2"/>
    <property type="match status" value="1"/>
</dbReference>
<keyword evidence="3" id="KW-0687">Ribonucleoprotein</keyword>
<dbReference type="PRINTS" id="PR00681">
    <property type="entry name" value="RIBOSOMALS1"/>
</dbReference>
<name>A0A1F5F3R5_9BACT</name>
<dbReference type="Proteomes" id="UP000176191">
    <property type="component" value="Unassembled WGS sequence"/>
</dbReference>
<feature type="domain" description="S1 motif" evidence="4">
    <location>
        <begin position="231"/>
        <end position="303"/>
    </location>
</feature>
<reference evidence="5 6" key="1">
    <citation type="journal article" date="2016" name="Nat. Commun.">
        <title>Thousands of microbial genomes shed light on interconnected biogeochemical processes in an aquifer system.</title>
        <authorList>
            <person name="Anantharaman K."/>
            <person name="Brown C.T."/>
            <person name="Hug L.A."/>
            <person name="Sharon I."/>
            <person name="Castelle C.J."/>
            <person name="Probst A.J."/>
            <person name="Thomas B.C."/>
            <person name="Singh A."/>
            <person name="Wilkins M.J."/>
            <person name="Karaoz U."/>
            <person name="Brodie E.L."/>
            <person name="Williams K.H."/>
            <person name="Hubbard S.S."/>
            <person name="Banfield J.F."/>
        </authorList>
    </citation>
    <scope>NUCLEOTIDE SEQUENCE [LARGE SCALE GENOMIC DNA]</scope>
</reference>
<dbReference type="InterPro" id="IPR035104">
    <property type="entry name" value="Ribosomal_protein_S1-like"/>
</dbReference>
<dbReference type="PROSITE" id="PS50126">
    <property type="entry name" value="S1"/>
    <property type="match status" value="4"/>
</dbReference>
<evidence type="ECO:0000313" key="5">
    <source>
        <dbReference type="EMBL" id="OGD74250.1"/>
    </source>
</evidence>
<sequence length="392" mass="43237">MVKAKVTKKVKVVAKVPKAPKKEKTVKKEVKITKAVKEPVTMEELLSSAGYKLSVPKKGETITGLVTMVNRKMVLVDIGAKTEGLVAEKEYEYAREFIETLKVGDEIDVYIASDENERGQILLSLRRAMMTKLWDMLEGYLKNETEVQVKTYELNRGGMIVKWQGLRGFIPSSQFGSSYAGNLQGLVGKMIAVKPIEVDREKNRLIFSEKHVSEAMQMVQRENALKAVKVGDTLEGKVTGVLNFGAFVAVTVSGVIVEGLVHISEISWEKVEDIHKYLKVGDAVKVKVMGVEQGTGKLNLSIKQLQADPWSMAAEKYPAGTTIKGKISRSAPFGTFVNFEPGVDGLIHVSRMGSFGELTPGEVIEVLVENVDPEHRRMSLGPVLKEVPVGYK</sequence>
<evidence type="ECO:0000259" key="4">
    <source>
        <dbReference type="PROSITE" id="PS50126"/>
    </source>
</evidence>
<feature type="domain" description="S1 motif" evidence="4">
    <location>
        <begin position="59"/>
        <end position="126"/>
    </location>
</feature>
<feature type="domain" description="S1 motif" evidence="4">
    <location>
        <begin position="320"/>
        <end position="383"/>
    </location>
</feature>
<proteinExistence type="inferred from homology"/>
<dbReference type="PANTHER" id="PTHR10724">
    <property type="entry name" value="30S RIBOSOMAL PROTEIN S1"/>
    <property type="match status" value="1"/>
</dbReference>
<dbReference type="AlphaFoldDB" id="A0A1F5F3R5"/>
<comment type="similarity">
    <text evidence="1">Belongs to the bacterial ribosomal protein bS1 family.</text>
</comment>
<dbReference type="EMBL" id="MFAK01000038">
    <property type="protein sequence ID" value="OGD74250.1"/>
    <property type="molecule type" value="Genomic_DNA"/>
</dbReference>
<keyword evidence="2" id="KW-0689">Ribosomal protein</keyword>
<dbReference type="GO" id="GO:0003729">
    <property type="term" value="F:mRNA binding"/>
    <property type="evidence" value="ECO:0007669"/>
    <property type="project" value="TreeGrafter"/>
</dbReference>
<dbReference type="SUPFAM" id="SSF50249">
    <property type="entry name" value="Nucleic acid-binding proteins"/>
    <property type="match status" value="4"/>
</dbReference>
<dbReference type="SMART" id="SM00316">
    <property type="entry name" value="S1"/>
    <property type="match status" value="4"/>
</dbReference>
<organism evidence="5 6">
    <name type="scientific">Candidatus Collierbacteria bacterium RIFOXYA2_FULL_46_10</name>
    <dbReference type="NCBI Taxonomy" id="1817726"/>
    <lineage>
        <taxon>Bacteria</taxon>
        <taxon>Candidatus Collieribacteriota</taxon>
    </lineage>
</organism>
<gene>
    <name evidence="5" type="ORF">A2228_03805</name>
</gene>
<evidence type="ECO:0000313" key="6">
    <source>
        <dbReference type="Proteomes" id="UP000176191"/>
    </source>
</evidence>